<feature type="binding site" evidence="9">
    <location>
        <position position="103"/>
    </location>
    <ligand>
        <name>5-phospho-alpha-D-ribose 1-diphosphate</name>
        <dbReference type="ChEBI" id="CHEBI:58017"/>
        <note>ligand shared between dimeric partners</note>
    </ligand>
</feature>
<organism evidence="11 12">
    <name type="scientific">Candidatus Pantoea edessiphila</name>
    <dbReference type="NCBI Taxonomy" id="2044610"/>
    <lineage>
        <taxon>Bacteria</taxon>
        <taxon>Pseudomonadati</taxon>
        <taxon>Pseudomonadota</taxon>
        <taxon>Gammaproteobacteria</taxon>
        <taxon>Enterobacterales</taxon>
        <taxon>Erwiniaceae</taxon>
        <taxon>Pantoea</taxon>
    </lineage>
</organism>
<feature type="binding site" description="in other chain" evidence="9">
    <location>
        <position position="100"/>
    </location>
    <ligand>
        <name>5-phospho-alpha-D-ribose 1-diphosphate</name>
        <dbReference type="ChEBI" id="CHEBI:58017"/>
        <note>ligand shared between dimeric partners</note>
    </ligand>
</feature>
<feature type="binding site" evidence="9">
    <location>
        <position position="128"/>
    </location>
    <ligand>
        <name>orotate</name>
        <dbReference type="ChEBI" id="CHEBI:30839"/>
    </ligand>
</feature>
<gene>
    <name evidence="9" type="primary">pyrE</name>
    <name evidence="11" type="ORF">CRV10_03355</name>
</gene>
<evidence type="ECO:0000256" key="9">
    <source>
        <dbReference type="HAMAP-Rule" id="MF_01208"/>
    </source>
</evidence>
<comment type="caution">
    <text evidence="9">Lacks conserved residue(s) required for the propagation of feature annotation.</text>
</comment>
<evidence type="ECO:0000256" key="3">
    <source>
        <dbReference type="ARBA" id="ARBA00006340"/>
    </source>
</evidence>
<evidence type="ECO:0000259" key="10">
    <source>
        <dbReference type="Pfam" id="PF00156"/>
    </source>
</evidence>
<dbReference type="AlphaFoldDB" id="A0A2P5SVL3"/>
<feature type="binding site" evidence="9">
    <location>
        <position position="99"/>
    </location>
    <ligand>
        <name>5-phospho-alpha-D-ribose 1-diphosphate</name>
        <dbReference type="ChEBI" id="CHEBI:58017"/>
        <note>ligand shared between dimeric partners</note>
    </ligand>
</feature>
<dbReference type="GO" id="GO:0046132">
    <property type="term" value="P:pyrimidine ribonucleoside biosynthetic process"/>
    <property type="evidence" value="ECO:0007669"/>
    <property type="project" value="TreeGrafter"/>
</dbReference>
<dbReference type="SUPFAM" id="SSF53271">
    <property type="entry name" value="PRTase-like"/>
    <property type="match status" value="1"/>
</dbReference>
<evidence type="ECO:0000256" key="4">
    <source>
        <dbReference type="ARBA" id="ARBA00011738"/>
    </source>
</evidence>
<proteinExistence type="inferred from homology"/>
<dbReference type="Pfam" id="PF00156">
    <property type="entry name" value="Pribosyltran"/>
    <property type="match status" value="1"/>
</dbReference>
<keyword evidence="9" id="KW-0460">Magnesium</keyword>
<feature type="domain" description="Phosphoribosyltransferase" evidence="10">
    <location>
        <begin position="53"/>
        <end position="170"/>
    </location>
</feature>
<keyword evidence="12" id="KW-1185">Reference proteome</keyword>
<evidence type="ECO:0000256" key="5">
    <source>
        <dbReference type="ARBA" id="ARBA00011971"/>
    </source>
</evidence>
<comment type="similarity">
    <text evidence="3 9">Belongs to the purine/pyrimidine phosphoribosyltransferase family. PyrE subfamily.</text>
</comment>
<comment type="catalytic activity">
    <reaction evidence="9">
        <text>orotidine 5'-phosphate + diphosphate = orotate + 5-phospho-alpha-D-ribose 1-diphosphate</text>
        <dbReference type="Rhea" id="RHEA:10380"/>
        <dbReference type="ChEBI" id="CHEBI:30839"/>
        <dbReference type="ChEBI" id="CHEBI:33019"/>
        <dbReference type="ChEBI" id="CHEBI:57538"/>
        <dbReference type="ChEBI" id="CHEBI:58017"/>
        <dbReference type="EC" id="2.4.2.10"/>
    </reaction>
</comment>
<dbReference type="EMBL" id="PDKU01000005">
    <property type="protein sequence ID" value="PPI86363.1"/>
    <property type="molecule type" value="Genomic_DNA"/>
</dbReference>
<protein>
    <recommendedName>
        <fullName evidence="5 9">Orotate phosphoribosyltransferase</fullName>
        <shortName evidence="9">OPRT</shortName>
        <shortName evidence="9">OPRTase</shortName>
        <ecNumber evidence="5 9">2.4.2.10</ecNumber>
    </recommendedName>
</protein>
<dbReference type="GO" id="GO:0006207">
    <property type="term" value="P:'de novo' pyrimidine nucleobase biosynthetic process"/>
    <property type="evidence" value="ECO:0007669"/>
    <property type="project" value="TreeGrafter"/>
</dbReference>
<dbReference type="HAMAP" id="MF_01208">
    <property type="entry name" value="PyrE"/>
    <property type="match status" value="1"/>
</dbReference>
<evidence type="ECO:0000313" key="11">
    <source>
        <dbReference type="EMBL" id="PPI86363.1"/>
    </source>
</evidence>
<dbReference type="UniPathway" id="UPA00070">
    <property type="reaction ID" value="UER00119"/>
</dbReference>
<dbReference type="GO" id="GO:0004588">
    <property type="term" value="F:orotate phosphoribosyltransferase activity"/>
    <property type="evidence" value="ECO:0007669"/>
    <property type="project" value="UniProtKB-UniRule"/>
</dbReference>
<feature type="binding site" description="in other chain" evidence="9">
    <location>
        <begin position="124"/>
        <end position="132"/>
    </location>
    <ligand>
        <name>5-phospho-alpha-D-ribose 1-diphosphate</name>
        <dbReference type="ChEBI" id="CHEBI:58017"/>
        <note>ligand shared between dimeric partners</note>
    </ligand>
</feature>
<dbReference type="InterPro" id="IPR029057">
    <property type="entry name" value="PRTase-like"/>
</dbReference>
<dbReference type="InterPro" id="IPR000836">
    <property type="entry name" value="PRTase_dom"/>
</dbReference>
<dbReference type="PANTHER" id="PTHR46683:SF1">
    <property type="entry name" value="OROTATE PHOSPHORIBOSYLTRANSFERASE 1-RELATED"/>
    <property type="match status" value="1"/>
</dbReference>
<keyword evidence="8 9" id="KW-0665">Pyrimidine biosynthesis</keyword>
<dbReference type="EC" id="2.4.2.10" evidence="5 9"/>
<dbReference type="GO" id="GO:0000287">
    <property type="term" value="F:magnesium ion binding"/>
    <property type="evidence" value="ECO:0007669"/>
    <property type="project" value="UniProtKB-UniRule"/>
</dbReference>
<comment type="pathway">
    <text evidence="2 9">Pyrimidine metabolism; UMP biosynthesis via de novo pathway; UMP from orotate: step 1/2.</text>
</comment>
<dbReference type="InterPro" id="IPR004467">
    <property type="entry name" value="Or_phspho_trans_dom"/>
</dbReference>
<name>A0A2P5SVL3_9GAMM</name>
<dbReference type="RefSeq" id="WP_136130427.1">
    <property type="nucleotide sequence ID" value="NZ_PDKU01000005.1"/>
</dbReference>
<keyword evidence="7 9" id="KW-0808">Transferase</keyword>
<evidence type="ECO:0000256" key="2">
    <source>
        <dbReference type="ARBA" id="ARBA00004889"/>
    </source>
</evidence>
<accession>A0A2P5SVL3</accession>
<comment type="cofactor">
    <cofactor evidence="9">
        <name>Mg(2+)</name>
        <dbReference type="ChEBI" id="CHEBI:18420"/>
    </cofactor>
</comment>
<dbReference type="CDD" id="cd06223">
    <property type="entry name" value="PRTases_typeI"/>
    <property type="match status" value="1"/>
</dbReference>
<evidence type="ECO:0000256" key="8">
    <source>
        <dbReference type="ARBA" id="ARBA00022975"/>
    </source>
</evidence>
<dbReference type="OrthoDB" id="9779060at2"/>
<dbReference type="GO" id="GO:0005737">
    <property type="term" value="C:cytoplasm"/>
    <property type="evidence" value="ECO:0007669"/>
    <property type="project" value="TreeGrafter"/>
</dbReference>
<dbReference type="GO" id="GO:0044205">
    <property type="term" value="P:'de novo' UMP biosynthetic process"/>
    <property type="evidence" value="ECO:0007669"/>
    <property type="project" value="UniProtKB-UniRule"/>
</dbReference>
<comment type="subunit">
    <text evidence="4 9">Homodimer.</text>
</comment>
<evidence type="ECO:0000313" key="12">
    <source>
        <dbReference type="Proteomes" id="UP000296144"/>
    </source>
</evidence>
<comment type="caution">
    <text evidence="11">The sequence shown here is derived from an EMBL/GenBank/DDBJ whole genome shotgun (WGS) entry which is preliminary data.</text>
</comment>
<keyword evidence="6 9" id="KW-0328">Glycosyltransferase</keyword>
<comment type="function">
    <text evidence="1 9">Catalyzes the transfer of a ribosyl phosphate group from 5-phosphoribose 1-diphosphate to orotate, leading to the formation of orotidine monophosphate (OMP).</text>
</comment>
<dbReference type="Gene3D" id="3.40.50.2020">
    <property type="match status" value="1"/>
</dbReference>
<feature type="binding site" evidence="9">
    <location>
        <begin position="34"/>
        <end position="35"/>
    </location>
    <ligand>
        <name>orotate</name>
        <dbReference type="ChEBI" id="CHEBI:30839"/>
    </ligand>
</feature>
<dbReference type="NCBIfam" id="TIGR00336">
    <property type="entry name" value="pyrE"/>
    <property type="match status" value="1"/>
</dbReference>
<feature type="binding site" description="in other chain" evidence="9">
    <location>
        <position position="26"/>
    </location>
    <ligand>
        <name>5-phospho-alpha-D-ribose 1-diphosphate</name>
        <dbReference type="ChEBI" id="CHEBI:58017"/>
        <note>ligand shared between dimeric partners</note>
    </ligand>
</feature>
<dbReference type="Proteomes" id="UP000296144">
    <property type="component" value="Unassembled WGS sequence"/>
</dbReference>
<feature type="binding site" evidence="9">
    <location>
        <position position="156"/>
    </location>
    <ligand>
        <name>orotate</name>
        <dbReference type="ChEBI" id="CHEBI:30839"/>
    </ligand>
</feature>
<evidence type="ECO:0000256" key="7">
    <source>
        <dbReference type="ARBA" id="ARBA00022679"/>
    </source>
</evidence>
<dbReference type="FunFam" id="3.40.50.2020:FF:000008">
    <property type="entry name" value="Orotate phosphoribosyltransferase"/>
    <property type="match status" value="1"/>
</dbReference>
<evidence type="ECO:0000256" key="6">
    <source>
        <dbReference type="ARBA" id="ARBA00022676"/>
    </source>
</evidence>
<sequence length="213" mass="24262">MKEWQYKFIEFTLKKQIIKFGNFTLKSGRKSPYFFDIGSLSNGYDLSKLGCFYAQALIDSGIKIDVLFGLAYKGIPIVTAMSIILARNHNIKIPFCFNRKEIKGYGEGGVLIGSNLYGKVMLIDDVITTGITIYESIKIINSYEANLTSILIALDREEHKFTKTNDIKGIENDYQCKIISIISLSNLIEYLKKEPNMSNNLKHIYSYQDKYGT</sequence>
<feature type="binding site" description="in other chain" evidence="9">
    <location>
        <begin position="72"/>
        <end position="73"/>
    </location>
    <ligand>
        <name>5-phospho-alpha-D-ribose 1-diphosphate</name>
        <dbReference type="ChEBI" id="CHEBI:58017"/>
        <note>ligand shared between dimeric partners</note>
    </ligand>
</feature>
<dbReference type="InterPro" id="IPR023031">
    <property type="entry name" value="OPRT"/>
</dbReference>
<dbReference type="PANTHER" id="PTHR46683">
    <property type="entry name" value="OROTATE PHOSPHORIBOSYLTRANSFERASE 1-RELATED"/>
    <property type="match status" value="1"/>
</dbReference>
<reference evidence="11 12" key="1">
    <citation type="journal article" date="2018" name="Genome Biol. Evol.">
        <title>Cladogenesis and Genomic Streamlining in Extracellular Endosymbionts of Tropical Stink Bugs.</title>
        <authorList>
            <person name="Otero-Bravo A."/>
            <person name="Goffredi S."/>
            <person name="Sabree Z.L."/>
        </authorList>
    </citation>
    <scope>NUCLEOTIDE SEQUENCE [LARGE SCALE GENOMIC DNA]</scope>
    <source>
        <strain evidence="11 12">SoEL</strain>
    </source>
</reference>
<evidence type="ECO:0000256" key="1">
    <source>
        <dbReference type="ARBA" id="ARBA00003769"/>
    </source>
</evidence>